<protein>
    <recommendedName>
        <fullName evidence="4">DUF317 domain-containing protein</fullName>
    </recommendedName>
</protein>
<name>A0ABV8FJ18_9ACTN</name>
<dbReference type="Proteomes" id="UP001595847">
    <property type="component" value="Unassembled WGS sequence"/>
</dbReference>
<keyword evidence="3" id="KW-1185">Reference proteome</keyword>
<organism evidence="2 3">
    <name type="scientific">Nocardiopsis sediminis</name>
    <dbReference type="NCBI Taxonomy" id="1778267"/>
    <lineage>
        <taxon>Bacteria</taxon>
        <taxon>Bacillati</taxon>
        <taxon>Actinomycetota</taxon>
        <taxon>Actinomycetes</taxon>
        <taxon>Streptosporangiales</taxon>
        <taxon>Nocardiopsidaceae</taxon>
        <taxon>Nocardiopsis</taxon>
    </lineage>
</organism>
<sequence length="220" mass="22849">MANAWMPGAGRVRSRAQGGGVYQGGAPRAVWLTTESDPFALSARSVAQRLDSDGHSAHLVWNPVTGETAQLLPATVPALGQLGTHGTDRAREGRVCIVIRVIGHALSPFTDGPLTGLAPLLDWLDGWQVPRRWPGGAPLAVTPPHPAGGERAWARGGHFGHSQVPGSHSAGPGAISPERLLGVAVLAPRQQHTVPVAAPPPPRRGPATNGERPYAQLSGS</sequence>
<reference evidence="3" key="1">
    <citation type="journal article" date="2019" name="Int. J. Syst. Evol. Microbiol.">
        <title>The Global Catalogue of Microorganisms (GCM) 10K type strain sequencing project: providing services to taxonomists for standard genome sequencing and annotation.</title>
        <authorList>
            <consortium name="The Broad Institute Genomics Platform"/>
            <consortium name="The Broad Institute Genome Sequencing Center for Infectious Disease"/>
            <person name="Wu L."/>
            <person name="Ma J."/>
        </authorList>
    </citation>
    <scope>NUCLEOTIDE SEQUENCE [LARGE SCALE GENOMIC DNA]</scope>
    <source>
        <strain evidence="3">TBRC 1826</strain>
    </source>
</reference>
<gene>
    <name evidence="2" type="ORF">ACFOVU_05415</name>
</gene>
<accession>A0ABV8FJ18</accession>
<dbReference type="EMBL" id="JBHSBH010000004">
    <property type="protein sequence ID" value="MFC3995339.1"/>
    <property type="molecule type" value="Genomic_DNA"/>
</dbReference>
<evidence type="ECO:0008006" key="4">
    <source>
        <dbReference type="Google" id="ProtNLM"/>
    </source>
</evidence>
<evidence type="ECO:0000313" key="2">
    <source>
        <dbReference type="EMBL" id="MFC3995339.1"/>
    </source>
</evidence>
<proteinExistence type="predicted"/>
<comment type="caution">
    <text evidence="2">The sequence shown here is derived from an EMBL/GenBank/DDBJ whole genome shotgun (WGS) entry which is preliminary data.</text>
</comment>
<feature type="region of interest" description="Disordered" evidence="1">
    <location>
        <begin position="191"/>
        <end position="220"/>
    </location>
</feature>
<feature type="region of interest" description="Disordered" evidence="1">
    <location>
        <begin position="1"/>
        <end position="22"/>
    </location>
</feature>
<dbReference type="RefSeq" id="WP_378530367.1">
    <property type="nucleotide sequence ID" value="NZ_JBHSBH010000004.1"/>
</dbReference>
<evidence type="ECO:0000313" key="3">
    <source>
        <dbReference type="Proteomes" id="UP001595847"/>
    </source>
</evidence>
<evidence type="ECO:0000256" key="1">
    <source>
        <dbReference type="SAM" id="MobiDB-lite"/>
    </source>
</evidence>